<feature type="region of interest" description="Disordered" evidence="2">
    <location>
        <begin position="566"/>
        <end position="585"/>
    </location>
</feature>
<feature type="compositionally biased region" description="Basic and acidic residues" evidence="2">
    <location>
        <begin position="93"/>
        <end position="107"/>
    </location>
</feature>
<feature type="compositionally biased region" description="Pro residues" evidence="2">
    <location>
        <begin position="73"/>
        <end position="91"/>
    </location>
</feature>
<reference evidence="5 6" key="1">
    <citation type="submission" date="2024-03" db="EMBL/GenBank/DDBJ databases">
        <authorList>
            <person name="Gkanogiannis A."/>
            <person name="Becerra Lopez-Lavalle L."/>
        </authorList>
    </citation>
    <scope>NUCLEOTIDE SEQUENCE [LARGE SCALE GENOMIC DNA]</scope>
</reference>
<evidence type="ECO:0000313" key="6">
    <source>
        <dbReference type="Proteomes" id="UP001642487"/>
    </source>
</evidence>
<dbReference type="EMBL" id="OZ021742">
    <property type="protein sequence ID" value="CAK9327636.1"/>
    <property type="molecule type" value="Genomic_DNA"/>
</dbReference>
<name>A0ABP0Z8K0_9ROSI</name>
<dbReference type="InterPro" id="IPR006867">
    <property type="entry name" value="DUF632"/>
</dbReference>
<feature type="domain" description="DUF632" evidence="3">
    <location>
        <begin position="229"/>
        <end position="530"/>
    </location>
</feature>
<dbReference type="Proteomes" id="UP001642487">
    <property type="component" value="Chromosome 8"/>
</dbReference>
<dbReference type="PANTHER" id="PTHR21450">
    <property type="entry name" value="PROTEIN ALTERED PHOSPHATE STARVATION RESPONSE 1"/>
    <property type="match status" value="1"/>
</dbReference>
<evidence type="ECO:0008006" key="7">
    <source>
        <dbReference type="Google" id="ProtNLM"/>
    </source>
</evidence>
<evidence type="ECO:0000256" key="1">
    <source>
        <dbReference type="SAM" id="Coils"/>
    </source>
</evidence>
<dbReference type="InterPro" id="IPR006868">
    <property type="entry name" value="DUF630"/>
</dbReference>
<keyword evidence="1" id="KW-0175">Coiled coil</keyword>
<feature type="compositionally biased region" description="Polar residues" evidence="2">
    <location>
        <begin position="570"/>
        <end position="582"/>
    </location>
</feature>
<proteinExistence type="predicted"/>
<feature type="compositionally biased region" description="Acidic residues" evidence="2">
    <location>
        <begin position="113"/>
        <end position="124"/>
    </location>
</feature>
<feature type="coiled-coil region" evidence="1">
    <location>
        <begin position="316"/>
        <end position="350"/>
    </location>
</feature>
<protein>
    <recommendedName>
        <fullName evidence="7">Nitrate regulatory gene2 protein</fullName>
    </recommendedName>
</protein>
<evidence type="ECO:0000313" key="5">
    <source>
        <dbReference type="EMBL" id="CAK9327636.1"/>
    </source>
</evidence>
<evidence type="ECO:0000256" key="2">
    <source>
        <dbReference type="SAM" id="MobiDB-lite"/>
    </source>
</evidence>
<feature type="region of interest" description="Disordered" evidence="2">
    <location>
        <begin position="65"/>
        <end position="134"/>
    </location>
</feature>
<sequence length="667" mass="75515">MGCAASSIGEEERVKACRERKKLMKQLIGFRKEFADSLLAYLRALKNTGATLRQFTESETLELEGTIYGLASPPSPPPPLPPSPPPPPPFSPDLRKHGAEDAQKDEFAQEESIVIDEDEDEDEADRTPSPPILSSSWECWDPFEHSAVHQQKKSEIVGPVEEENWAETRSEFEEEDKEEEAVEDVVNPIPKSLEQGELVSYISSTSSLHMKMARDMGMISWKNKKTLGAVVKELDEYFLKASGGIKEIAVLIDISVGNDFPPHNFRENKRKRSNSAKVFNALSRKWSSNSLQFTTDAAEFLGPSEPCRPGAHCITLKKLYAAEQRLQKDIKEEEGTNLEHEKKASLLQKQEDEHYDWTKTEKTRRTVEGLESDIIRLRQAIGEHCASILALMDEELYPQLVAFTSGLLHMWKIMSECHQVQYQISQQLNRQINNHDIDLSTDYHRQATAQLAAEITVWYNSFCNLVKYQREYVKTLCRWAQLTDFLVDHDRQSVCASVVLNLCEKWQDALERLPDKAASEAIKNLLSAISSLLLQQVEEQNLQRKYEKLDKRLRKEMHSLAEMEKKLGGSSLSEDGNDNLSPKNPLMLKRAKTDALNKLVDTEKDKYLNSIQVSRAMTLNHLKTGLPNVFQALMGFASFSVQAMESVCSNVTPTQECCDDATVSSTD</sequence>
<dbReference type="Pfam" id="PF04783">
    <property type="entry name" value="DUF630"/>
    <property type="match status" value="1"/>
</dbReference>
<dbReference type="Pfam" id="PF04782">
    <property type="entry name" value="DUF632"/>
    <property type="match status" value="1"/>
</dbReference>
<dbReference type="PANTHER" id="PTHR21450:SF21">
    <property type="entry name" value="REDUCTASE SUBUNIT C, PUTATIVE (DUF630 AND DUF632)-RELATED"/>
    <property type="match status" value="1"/>
</dbReference>
<feature type="coiled-coil region" evidence="1">
    <location>
        <begin position="532"/>
        <end position="566"/>
    </location>
</feature>
<evidence type="ECO:0000259" key="3">
    <source>
        <dbReference type="Pfam" id="PF04782"/>
    </source>
</evidence>
<keyword evidence="6" id="KW-1185">Reference proteome</keyword>
<gene>
    <name evidence="5" type="ORF">CITCOLO1_LOCUS20022</name>
</gene>
<organism evidence="5 6">
    <name type="scientific">Citrullus colocynthis</name>
    <name type="common">colocynth</name>
    <dbReference type="NCBI Taxonomy" id="252529"/>
    <lineage>
        <taxon>Eukaryota</taxon>
        <taxon>Viridiplantae</taxon>
        <taxon>Streptophyta</taxon>
        <taxon>Embryophyta</taxon>
        <taxon>Tracheophyta</taxon>
        <taxon>Spermatophyta</taxon>
        <taxon>Magnoliopsida</taxon>
        <taxon>eudicotyledons</taxon>
        <taxon>Gunneridae</taxon>
        <taxon>Pentapetalae</taxon>
        <taxon>rosids</taxon>
        <taxon>fabids</taxon>
        <taxon>Cucurbitales</taxon>
        <taxon>Cucurbitaceae</taxon>
        <taxon>Benincaseae</taxon>
        <taxon>Citrullus</taxon>
    </lineage>
</organism>
<evidence type="ECO:0000259" key="4">
    <source>
        <dbReference type="Pfam" id="PF04783"/>
    </source>
</evidence>
<feature type="domain" description="DUF630" evidence="4">
    <location>
        <begin position="1"/>
        <end position="59"/>
    </location>
</feature>
<accession>A0ABP0Z8K0</accession>